<dbReference type="EMBL" id="CP090896">
    <property type="protein sequence ID" value="ULT83907.1"/>
    <property type="molecule type" value="Genomic_DNA"/>
</dbReference>
<gene>
    <name evidence="5" type="ORF">L3Y34_012894</name>
    <name evidence="6" type="ORF">L5515_018746</name>
</gene>
<evidence type="ECO:0000313" key="8">
    <source>
        <dbReference type="Proteomes" id="UP000829354"/>
    </source>
</evidence>
<dbReference type="InterPro" id="IPR007110">
    <property type="entry name" value="Ig-like_dom"/>
</dbReference>
<reference evidence="6 8" key="1">
    <citation type="submission" date="2022-04" db="EMBL/GenBank/DDBJ databases">
        <title>Chromosome-level reference genomes for two strains of Caenorhabditis briggsae: an improved platform for comparative genomics.</title>
        <authorList>
            <person name="Stevens L."/>
            <person name="Andersen E."/>
        </authorList>
    </citation>
    <scope>NUCLEOTIDE SEQUENCE [LARGE SCALE GENOMIC DNA]</scope>
    <source>
        <strain evidence="6">VX34</strain>
        <tissue evidence="6">Whole-organism</tissue>
    </source>
</reference>
<dbReference type="AlphaFoldDB" id="A0AAE9FH95"/>
<protein>
    <recommendedName>
        <fullName evidence="4">Ig-like domain-containing protein</fullName>
    </recommendedName>
</protein>
<evidence type="ECO:0000313" key="7">
    <source>
        <dbReference type="Proteomes" id="UP000827892"/>
    </source>
</evidence>
<dbReference type="InterPro" id="IPR013098">
    <property type="entry name" value="Ig_I-set"/>
</dbReference>
<dbReference type="KEGG" id="cbr:CBG_15443"/>
<dbReference type="Pfam" id="PF07679">
    <property type="entry name" value="I-set"/>
    <property type="match status" value="2"/>
</dbReference>
<feature type="domain" description="Ig-like" evidence="4">
    <location>
        <begin position="100"/>
        <end position="195"/>
    </location>
</feature>
<evidence type="ECO:0000313" key="5">
    <source>
        <dbReference type="EMBL" id="ULT83907.1"/>
    </source>
</evidence>
<evidence type="ECO:0000256" key="2">
    <source>
        <dbReference type="ARBA" id="ARBA00023157"/>
    </source>
</evidence>
<reference evidence="5 7" key="2">
    <citation type="submission" date="2022-05" db="EMBL/GenBank/DDBJ databases">
        <title>Chromosome-level reference genomes for two strains of Caenorhabditis briggsae: an improved platform for comparative genomics.</title>
        <authorList>
            <person name="Stevens L."/>
            <person name="Andersen E.C."/>
        </authorList>
    </citation>
    <scope>NUCLEOTIDE SEQUENCE [LARGE SCALE GENOMIC DNA]</scope>
    <source>
        <strain evidence="5">QX1410_ONT</strain>
        <tissue evidence="5">Whole-organism</tissue>
    </source>
</reference>
<dbReference type="PROSITE" id="PS50835">
    <property type="entry name" value="IG_LIKE"/>
    <property type="match status" value="1"/>
</dbReference>
<dbReference type="SUPFAM" id="SSF48726">
    <property type="entry name" value="Immunoglobulin"/>
    <property type="match status" value="2"/>
</dbReference>
<dbReference type="Proteomes" id="UP000827892">
    <property type="component" value="Chromosome X"/>
</dbReference>
<evidence type="ECO:0000256" key="1">
    <source>
        <dbReference type="ARBA" id="ARBA00022729"/>
    </source>
</evidence>
<dbReference type="InterPro" id="IPR050958">
    <property type="entry name" value="Cell_Adh-Cytoskel_Orgn"/>
</dbReference>
<keyword evidence="8" id="KW-1185">Reference proteome</keyword>
<name>A0AAE9FH95_CAEBR</name>
<dbReference type="InterPro" id="IPR013783">
    <property type="entry name" value="Ig-like_fold"/>
</dbReference>
<dbReference type="OMA" id="HIVQRDN"/>
<keyword evidence="1" id="KW-0732">Signal</keyword>
<dbReference type="FunFam" id="2.60.40.10:FF:002636">
    <property type="entry name" value="2 (Zwei) IG domain protein"/>
    <property type="match status" value="1"/>
</dbReference>
<keyword evidence="2" id="KW-1015">Disulfide bond</keyword>
<organism evidence="6 8">
    <name type="scientific">Caenorhabditis briggsae</name>
    <dbReference type="NCBI Taxonomy" id="6238"/>
    <lineage>
        <taxon>Eukaryota</taxon>
        <taxon>Metazoa</taxon>
        <taxon>Ecdysozoa</taxon>
        <taxon>Nematoda</taxon>
        <taxon>Chromadorea</taxon>
        <taxon>Rhabditida</taxon>
        <taxon>Rhabditina</taxon>
        <taxon>Rhabditomorpha</taxon>
        <taxon>Rhabditoidea</taxon>
        <taxon>Rhabditidae</taxon>
        <taxon>Peloderinae</taxon>
        <taxon>Caenorhabditis</taxon>
    </lineage>
</organism>
<dbReference type="InterPro" id="IPR036179">
    <property type="entry name" value="Ig-like_dom_sf"/>
</dbReference>
<keyword evidence="3" id="KW-0393">Immunoglobulin domain</keyword>
<dbReference type="PANTHER" id="PTHR45080:SF8">
    <property type="entry name" value="IG-LIKE DOMAIN-CONTAINING PROTEIN"/>
    <property type="match status" value="1"/>
</dbReference>
<evidence type="ECO:0000259" key="4">
    <source>
        <dbReference type="PROSITE" id="PS50835"/>
    </source>
</evidence>
<evidence type="ECO:0000256" key="3">
    <source>
        <dbReference type="ARBA" id="ARBA00023319"/>
    </source>
</evidence>
<proteinExistence type="predicted"/>
<dbReference type="Gene3D" id="2.60.40.10">
    <property type="entry name" value="Immunoglobulins"/>
    <property type="match status" value="2"/>
</dbReference>
<accession>A0AAE9FH95</accession>
<sequence length="197" mass="22051">MAPPSIYGEPKIRSENGSVFLEVVVTGADVSKIQWFFGADELEENEFLKFSNSDEGGNRTLFVAEIKDFDKPLAGEYKAVFANADGENSAAFTVTAGNAPDFHDKPHIVQRDNGNVIVIKVRAKSHLEMKAEWFKDDKPVKFTDRVKAVVKKDDKDKDGFQFLLEITGPIKEDEAKYKCIVKNSEGQNQQSLNLVFD</sequence>
<dbReference type="PANTHER" id="PTHR45080">
    <property type="entry name" value="CONTACTIN 5"/>
    <property type="match status" value="1"/>
</dbReference>
<dbReference type="Proteomes" id="UP000829354">
    <property type="component" value="Chromosome X"/>
</dbReference>
<evidence type="ECO:0000313" key="6">
    <source>
        <dbReference type="EMBL" id="UMM43152.1"/>
    </source>
</evidence>
<dbReference type="EMBL" id="CP092625">
    <property type="protein sequence ID" value="UMM43152.1"/>
    <property type="molecule type" value="Genomic_DNA"/>
</dbReference>
<dbReference type="CDD" id="cd00096">
    <property type="entry name" value="Ig"/>
    <property type="match status" value="1"/>
</dbReference>